<dbReference type="Gene3D" id="3.40.250.10">
    <property type="entry name" value="Rhodanese-like domain"/>
    <property type="match status" value="1"/>
</dbReference>
<feature type="signal peptide" evidence="1">
    <location>
        <begin position="1"/>
        <end position="21"/>
    </location>
</feature>
<protein>
    <submittedName>
        <fullName evidence="3">Rhodanese-like domain-containing protein</fullName>
    </submittedName>
</protein>
<dbReference type="InterPro" id="IPR001763">
    <property type="entry name" value="Rhodanese-like_dom"/>
</dbReference>
<dbReference type="RefSeq" id="WP_221251609.1">
    <property type="nucleotide sequence ID" value="NZ_AP024355.1"/>
</dbReference>
<dbReference type="InterPro" id="IPR036873">
    <property type="entry name" value="Rhodanese-like_dom_sf"/>
</dbReference>
<accession>A0ABM8HN95</accession>
<keyword evidence="1" id="KW-0732">Signal</keyword>
<dbReference type="SUPFAM" id="SSF52821">
    <property type="entry name" value="Rhodanese/Cell cycle control phosphatase"/>
    <property type="match status" value="1"/>
</dbReference>
<dbReference type="PANTHER" id="PTHR43031">
    <property type="entry name" value="FAD-DEPENDENT OXIDOREDUCTASE"/>
    <property type="match status" value="1"/>
</dbReference>
<name>A0ABM8HN95_9BACT</name>
<evidence type="ECO:0000313" key="3">
    <source>
        <dbReference type="EMBL" id="BCR04195.1"/>
    </source>
</evidence>
<dbReference type="InterPro" id="IPR050229">
    <property type="entry name" value="GlpE_sulfurtransferase"/>
</dbReference>
<reference evidence="3 4" key="1">
    <citation type="journal article" date="2016" name="C (Basel)">
        <title>Selective Growth of and Electricity Production by Marine Exoelectrogenic Bacteria in Self-Aggregated Hydrogel of Microbially Reduced Graphene Oxide.</title>
        <authorList>
            <person name="Yoshida N."/>
            <person name="Goto Y."/>
            <person name="Miyata Y."/>
        </authorList>
    </citation>
    <scope>NUCLEOTIDE SEQUENCE [LARGE SCALE GENOMIC DNA]</scope>
    <source>
        <strain evidence="3 4">NIT-T3</strain>
    </source>
</reference>
<reference evidence="3 4" key="2">
    <citation type="journal article" date="2021" name="Int. J. Syst. Evol. Microbiol.">
        <title>Isolation and Polyphasic Characterization of Desulfuromonas versatilis sp. Nov., an Electrogenic Bacteria Capable of Versatile Metabolism Isolated from a Graphene Oxide-Reducing Enrichment Culture.</title>
        <authorList>
            <person name="Xie L."/>
            <person name="Yoshida N."/>
            <person name="Ishii S."/>
            <person name="Meng L."/>
        </authorList>
    </citation>
    <scope>NUCLEOTIDE SEQUENCE [LARGE SCALE GENOMIC DNA]</scope>
    <source>
        <strain evidence="3 4">NIT-T3</strain>
    </source>
</reference>
<evidence type="ECO:0000259" key="2">
    <source>
        <dbReference type="PROSITE" id="PS50206"/>
    </source>
</evidence>
<dbReference type="Pfam" id="PF00581">
    <property type="entry name" value="Rhodanese"/>
    <property type="match status" value="1"/>
</dbReference>
<dbReference type="PROSITE" id="PS50206">
    <property type="entry name" value="RHODANESE_3"/>
    <property type="match status" value="1"/>
</dbReference>
<dbReference type="SMART" id="SM00450">
    <property type="entry name" value="RHOD"/>
    <property type="match status" value="1"/>
</dbReference>
<feature type="chain" id="PRO_5046026141" evidence="1">
    <location>
        <begin position="22"/>
        <end position="129"/>
    </location>
</feature>
<evidence type="ECO:0000256" key="1">
    <source>
        <dbReference type="SAM" id="SignalP"/>
    </source>
</evidence>
<keyword evidence="4" id="KW-1185">Reference proteome</keyword>
<sequence length="129" mass="14476">MRGKFMISLLFLVATIGSAWAAQVGQVNSAESQKLLRQHPGLFLLDVRTPEEYREVRLEGARLIPIDQVVARLREIPFDRPVLVYCAIGSRSSQVADYLVRQGHPEVFNMTGGIWGWQLRGYPVLKGAP</sequence>
<dbReference type="EMBL" id="AP024355">
    <property type="protein sequence ID" value="BCR04195.1"/>
    <property type="molecule type" value="Genomic_DNA"/>
</dbReference>
<evidence type="ECO:0000313" key="4">
    <source>
        <dbReference type="Proteomes" id="UP001319827"/>
    </source>
</evidence>
<gene>
    <name evidence="3" type="ORF">DESUT3_12640</name>
</gene>
<dbReference type="CDD" id="cd00158">
    <property type="entry name" value="RHOD"/>
    <property type="match status" value="1"/>
</dbReference>
<feature type="domain" description="Rhodanese" evidence="2">
    <location>
        <begin position="38"/>
        <end position="126"/>
    </location>
</feature>
<dbReference type="PANTHER" id="PTHR43031:SF1">
    <property type="entry name" value="PYRIDINE NUCLEOTIDE-DISULPHIDE OXIDOREDUCTASE"/>
    <property type="match status" value="1"/>
</dbReference>
<proteinExistence type="predicted"/>
<dbReference type="Proteomes" id="UP001319827">
    <property type="component" value="Chromosome"/>
</dbReference>
<organism evidence="3 4">
    <name type="scientific">Desulfuromonas versatilis</name>
    <dbReference type="NCBI Taxonomy" id="2802975"/>
    <lineage>
        <taxon>Bacteria</taxon>
        <taxon>Pseudomonadati</taxon>
        <taxon>Thermodesulfobacteriota</taxon>
        <taxon>Desulfuromonadia</taxon>
        <taxon>Desulfuromonadales</taxon>
        <taxon>Desulfuromonadaceae</taxon>
        <taxon>Desulfuromonas</taxon>
    </lineage>
</organism>